<evidence type="ECO:0000313" key="2">
    <source>
        <dbReference type="Proteomes" id="UP001222325"/>
    </source>
</evidence>
<gene>
    <name evidence="1" type="ORF">B0H15DRAFT_741945</name>
</gene>
<feature type="non-terminal residue" evidence="1">
    <location>
        <position position="1"/>
    </location>
</feature>
<dbReference type="Proteomes" id="UP001222325">
    <property type="component" value="Unassembled WGS sequence"/>
</dbReference>
<reference evidence="1" key="1">
    <citation type="submission" date="2023-03" db="EMBL/GenBank/DDBJ databases">
        <title>Massive genome expansion in bonnet fungi (Mycena s.s.) driven by repeated elements and novel gene families across ecological guilds.</title>
        <authorList>
            <consortium name="Lawrence Berkeley National Laboratory"/>
            <person name="Harder C.B."/>
            <person name="Miyauchi S."/>
            <person name="Viragh M."/>
            <person name="Kuo A."/>
            <person name="Thoen E."/>
            <person name="Andreopoulos B."/>
            <person name="Lu D."/>
            <person name="Skrede I."/>
            <person name="Drula E."/>
            <person name="Henrissat B."/>
            <person name="Morin E."/>
            <person name="Kohler A."/>
            <person name="Barry K."/>
            <person name="LaButti K."/>
            <person name="Morin E."/>
            <person name="Salamov A."/>
            <person name="Lipzen A."/>
            <person name="Mereny Z."/>
            <person name="Hegedus B."/>
            <person name="Baldrian P."/>
            <person name="Stursova M."/>
            <person name="Weitz H."/>
            <person name="Taylor A."/>
            <person name="Grigoriev I.V."/>
            <person name="Nagy L.G."/>
            <person name="Martin F."/>
            <person name="Kauserud H."/>
        </authorList>
    </citation>
    <scope>NUCLEOTIDE SEQUENCE</scope>
    <source>
        <strain evidence="1">CBHHK173m</strain>
    </source>
</reference>
<evidence type="ECO:0000313" key="1">
    <source>
        <dbReference type="EMBL" id="KAJ7084772.1"/>
    </source>
</evidence>
<organism evidence="1 2">
    <name type="scientific">Mycena belliarum</name>
    <dbReference type="NCBI Taxonomy" id="1033014"/>
    <lineage>
        <taxon>Eukaryota</taxon>
        <taxon>Fungi</taxon>
        <taxon>Dikarya</taxon>
        <taxon>Basidiomycota</taxon>
        <taxon>Agaricomycotina</taxon>
        <taxon>Agaricomycetes</taxon>
        <taxon>Agaricomycetidae</taxon>
        <taxon>Agaricales</taxon>
        <taxon>Marasmiineae</taxon>
        <taxon>Mycenaceae</taxon>
        <taxon>Mycena</taxon>
    </lineage>
</organism>
<keyword evidence="2" id="KW-1185">Reference proteome</keyword>
<accession>A0AAD6XPY2</accession>
<comment type="caution">
    <text evidence="1">The sequence shown here is derived from an EMBL/GenBank/DDBJ whole genome shotgun (WGS) entry which is preliminary data.</text>
</comment>
<feature type="non-terminal residue" evidence="1">
    <location>
        <position position="229"/>
    </location>
</feature>
<dbReference type="EMBL" id="JARJCN010000036">
    <property type="protein sequence ID" value="KAJ7084772.1"/>
    <property type="molecule type" value="Genomic_DNA"/>
</dbReference>
<sequence>IPLYQEPLYASVARYHSPYDPAADEEDPLAYYGAVDGELPSTSLEASESLRDAIIRYQQPHRQFLWERLSDLIDKVADYDAETVTLVSRTDLHTQTEYLCLSLNVLAEVAHAVVAVQQILDALHSFLRRKTSSAFVLDPHYGFLYMLEKCADEFELRFAFSSLQLRLKRADNHVRSYLGSIRFHYTGVEPSEAVSSMDSTISEVREVFGTEPPTKELYRLLLRKDYGQR</sequence>
<dbReference type="AlphaFoldDB" id="A0AAD6XPY2"/>
<name>A0AAD6XPY2_9AGAR</name>
<protein>
    <submittedName>
        <fullName evidence="1">Uncharacterized protein</fullName>
    </submittedName>
</protein>
<proteinExistence type="predicted"/>